<dbReference type="SUPFAM" id="SSF55073">
    <property type="entry name" value="Nucleotide cyclase"/>
    <property type="match status" value="1"/>
</dbReference>
<name>A0A2R4XF96_9BURK</name>
<dbReference type="GO" id="GO:1902201">
    <property type="term" value="P:negative regulation of bacterial-type flagellum-dependent cell motility"/>
    <property type="evidence" value="ECO:0007669"/>
    <property type="project" value="TreeGrafter"/>
</dbReference>
<dbReference type="PROSITE" id="PS50887">
    <property type="entry name" value="GGDEF"/>
    <property type="match status" value="1"/>
</dbReference>
<sequence length="402" mass="44254">MLRLDPLTVTVMLGLMSLLSAAFLVVIRLFFPNTVKGLNNWVLASILYVLAGLMHALKEDHSTLLLSVLANCFLIAGLLLFLRGLQQFYDRPVLSARTFWGVLALMAVLIAWFKIHDSFHARIIVMTCALSVLFGVLARFVYRFGRDSFGDWLMVTAFVVAGIVSLIRLASELVTPNSVDSLFDVTVLHITYLSSFSLAWLLSTLGFMALVSDQLQSQLHYLARHDVMTGVLNRAAFFQEAASGFNSARRAERPVSVLILDLDHFKNINDSYGHQEGDRILVEFCATVQKVLAGRALFGRYGGEEFVAILDGVTDRQAVDLAQQLRQAVQNSPDMRGVTVCIGVASSGSTPSTQTVEDLLLQADKALYQAKRQGRNRVVLFDGETPAKTPDLVGNLAAQPQV</sequence>
<dbReference type="GO" id="GO:0005886">
    <property type="term" value="C:plasma membrane"/>
    <property type="evidence" value="ECO:0007669"/>
    <property type="project" value="TreeGrafter"/>
</dbReference>
<evidence type="ECO:0000256" key="1">
    <source>
        <dbReference type="ARBA" id="ARBA00012528"/>
    </source>
</evidence>
<keyword evidence="3" id="KW-1133">Transmembrane helix</keyword>
<evidence type="ECO:0000313" key="6">
    <source>
        <dbReference type="Proteomes" id="UP000244571"/>
    </source>
</evidence>
<dbReference type="NCBIfam" id="TIGR00254">
    <property type="entry name" value="GGDEF"/>
    <property type="match status" value="1"/>
</dbReference>
<keyword evidence="3" id="KW-0472">Membrane</keyword>
<gene>
    <name evidence="5" type="ORF">DBV39_00310</name>
</gene>
<evidence type="ECO:0000256" key="3">
    <source>
        <dbReference type="SAM" id="Phobius"/>
    </source>
</evidence>
<dbReference type="AlphaFoldDB" id="A0A2R4XF96"/>
<dbReference type="FunFam" id="3.30.70.270:FF:000001">
    <property type="entry name" value="Diguanylate cyclase domain protein"/>
    <property type="match status" value="1"/>
</dbReference>
<dbReference type="RefSeq" id="WP_108619850.1">
    <property type="nucleotide sequence ID" value="NZ_CP028901.1"/>
</dbReference>
<dbReference type="InterPro" id="IPR029787">
    <property type="entry name" value="Nucleotide_cyclase"/>
</dbReference>
<feature type="transmembrane region" description="Helical" evidence="3">
    <location>
        <begin position="63"/>
        <end position="82"/>
    </location>
</feature>
<dbReference type="PANTHER" id="PTHR45138">
    <property type="entry name" value="REGULATORY COMPONENTS OF SENSORY TRANSDUCTION SYSTEM"/>
    <property type="match status" value="1"/>
</dbReference>
<accession>A0A2R4XF96</accession>
<feature type="transmembrane region" description="Helical" evidence="3">
    <location>
        <begin position="38"/>
        <end position="57"/>
    </location>
</feature>
<comment type="catalytic activity">
    <reaction evidence="2">
        <text>2 GTP = 3',3'-c-di-GMP + 2 diphosphate</text>
        <dbReference type="Rhea" id="RHEA:24898"/>
        <dbReference type="ChEBI" id="CHEBI:33019"/>
        <dbReference type="ChEBI" id="CHEBI:37565"/>
        <dbReference type="ChEBI" id="CHEBI:58805"/>
        <dbReference type="EC" id="2.7.7.65"/>
    </reaction>
</comment>
<feature type="transmembrane region" description="Helical" evidence="3">
    <location>
        <begin position="190"/>
        <end position="211"/>
    </location>
</feature>
<dbReference type="InterPro" id="IPR000160">
    <property type="entry name" value="GGDEF_dom"/>
</dbReference>
<dbReference type="OrthoDB" id="9813903at2"/>
<proteinExistence type="predicted"/>
<dbReference type="InterPro" id="IPR050469">
    <property type="entry name" value="Diguanylate_Cyclase"/>
</dbReference>
<evidence type="ECO:0000256" key="2">
    <source>
        <dbReference type="ARBA" id="ARBA00034247"/>
    </source>
</evidence>
<organism evidence="5 6">
    <name type="scientific">Orrella marina</name>
    <dbReference type="NCBI Taxonomy" id="2163011"/>
    <lineage>
        <taxon>Bacteria</taxon>
        <taxon>Pseudomonadati</taxon>
        <taxon>Pseudomonadota</taxon>
        <taxon>Betaproteobacteria</taxon>
        <taxon>Burkholderiales</taxon>
        <taxon>Alcaligenaceae</taxon>
        <taxon>Orrella</taxon>
    </lineage>
</organism>
<protein>
    <recommendedName>
        <fullName evidence="1">diguanylate cyclase</fullName>
        <ecNumber evidence="1">2.7.7.65</ecNumber>
    </recommendedName>
</protein>
<dbReference type="Proteomes" id="UP000244571">
    <property type="component" value="Chromosome"/>
</dbReference>
<dbReference type="CDD" id="cd01949">
    <property type="entry name" value="GGDEF"/>
    <property type="match status" value="1"/>
</dbReference>
<evidence type="ECO:0000313" key="5">
    <source>
        <dbReference type="EMBL" id="AWB32409.1"/>
    </source>
</evidence>
<evidence type="ECO:0000259" key="4">
    <source>
        <dbReference type="PROSITE" id="PS50887"/>
    </source>
</evidence>
<keyword evidence="3" id="KW-0812">Transmembrane</keyword>
<dbReference type="Pfam" id="PF00990">
    <property type="entry name" value="GGDEF"/>
    <property type="match status" value="1"/>
</dbReference>
<feature type="transmembrane region" description="Helical" evidence="3">
    <location>
        <begin position="119"/>
        <end position="142"/>
    </location>
</feature>
<dbReference type="GO" id="GO:0043709">
    <property type="term" value="P:cell adhesion involved in single-species biofilm formation"/>
    <property type="evidence" value="ECO:0007669"/>
    <property type="project" value="TreeGrafter"/>
</dbReference>
<feature type="transmembrane region" description="Helical" evidence="3">
    <location>
        <begin position="149"/>
        <end position="170"/>
    </location>
</feature>
<feature type="transmembrane region" description="Helical" evidence="3">
    <location>
        <begin position="94"/>
        <end position="113"/>
    </location>
</feature>
<feature type="transmembrane region" description="Helical" evidence="3">
    <location>
        <begin position="12"/>
        <end position="31"/>
    </location>
</feature>
<dbReference type="Gene3D" id="3.30.70.270">
    <property type="match status" value="1"/>
</dbReference>
<dbReference type="SMART" id="SM00267">
    <property type="entry name" value="GGDEF"/>
    <property type="match status" value="1"/>
</dbReference>
<dbReference type="PANTHER" id="PTHR45138:SF9">
    <property type="entry name" value="DIGUANYLATE CYCLASE DGCM-RELATED"/>
    <property type="match status" value="1"/>
</dbReference>
<feature type="domain" description="GGDEF" evidence="4">
    <location>
        <begin position="253"/>
        <end position="383"/>
    </location>
</feature>
<dbReference type="EC" id="2.7.7.65" evidence="1"/>
<keyword evidence="6" id="KW-1185">Reference proteome</keyword>
<dbReference type="EMBL" id="CP028901">
    <property type="protein sequence ID" value="AWB32409.1"/>
    <property type="molecule type" value="Genomic_DNA"/>
</dbReference>
<dbReference type="InterPro" id="IPR043128">
    <property type="entry name" value="Rev_trsase/Diguanyl_cyclase"/>
</dbReference>
<dbReference type="GO" id="GO:0052621">
    <property type="term" value="F:diguanylate cyclase activity"/>
    <property type="evidence" value="ECO:0007669"/>
    <property type="project" value="UniProtKB-EC"/>
</dbReference>
<reference evidence="5 6" key="1">
    <citation type="submission" date="2018-04" db="EMBL/GenBank/DDBJ databases">
        <title>Bordetella sp. HZ20 isolated from seawater.</title>
        <authorList>
            <person name="Sun C."/>
        </authorList>
    </citation>
    <scope>NUCLEOTIDE SEQUENCE [LARGE SCALE GENOMIC DNA]</scope>
    <source>
        <strain evidence="5 6">HZ20</strain>
    </source>
</reference>
<dbReference type="KEGG" id="boz:DBV39_00310"/>